<feature type="region of interest" description="Disordered" evidence="1">
    <location>
        <begin position="671"/>
        <end position="695"/>
    </location>
</feature>
<feature type="compositionally biased region" description="Low complexity" evidence="1">
    <location>
        <begin position="394"/>
        <end position="406"/>
    </location>
</feature>
<feature type="compositionally biased region" description="Basic and acidic residues" evidence="1">
    <location>
        <begin position="146"/>
        <end position="164"/>
    </location>
</feature>
<dbReference type="GO" id="GO:0005654">
    <property type="term" value="C:nucleoplasm"/>
    <property type="evidence" value="ECO:0007669"/>
    <property type="project" value="TreeGrafter"/>
</dbReference>
<feature type="compositionally biased region" description="Polar residues" evidence="1">
    <location>
        <begin position="52"/>
        <end position="73"/>
    </location>
</feature>
<reference evidence="3 4" key="1">
    <citation type="submission" date="2022-11" db="UniProtKB">
        <authorList>
            <consortium name="WormBaseParasite"/>
        </authorList>
    </citation>
    <scope>IDENTIFICATION</scope>
</reference>
<dbReference type="PANTHER" id="PTHR24149:SF14">
    <property type="entry name" value="ANKYRIN REPEAT DOMAIN 12"/>
    <property type="match status" value="1"/>
</dbReference>
<dbReference type="WBParaSite" id="PgR069_g031_t03">
    <property type="protein sequence ID" value="PgR069_g031_t03"/>
    <property type="gene ID" value="PgR069_g031"/>
</dbReference>
<dbReference type="InterPro" id="IPR053210">
    <property type="entry name" value="ANKRD12"/>
</dbReference>
<accession>A0A915BY35</accession>
<feature type="region of interest" description="Disordered" evidence="1">
    <location>
        <begin position="759"/>
        <end position="788"/>
    </location>
</feature>
<feature type="compositionally biased region" description="Low complexity" evidence="1">
    <location>
        <begin position="984"/>
        <end position="1000"/>
    </location>
</feature>
<protein>
    <submittedName>
        <fullName evidence="3 4">Uncharacterized protein</fullName>
    </submittedName>
</protein>
<feature type="compositionally biased region" description="Basic residues" evidence="1">
    <location>
        <begin position="219"/>
        <end position="233"/>
    </location>
</feature>
<proteinExistence type="predicted"/>
<feature type="compositionally biased region" description="Low complexity" evidence="1">
    <location>
        <begin position="446"/>
        <end position="459"/>
    </location>
</feature>
<feature type="region of interest" description="Disordered" evidence="1">
    <location>
        <begin position="394"/>
        <end position="459"/>
    </location>
</feature>
<feature type="compositionally biased region" description="Basic residues" evidence="1">
    <location>
        <begin position="168"/>
        <end position="177"/>
    </location>
</feature>
<evidence type="ECO:0000313" key="3">
    <source>
        <dbReference type="WBParaSite" id="PgR069_g031_t01"/>
    </source>
</evidence>
<dbReference type="AlphaFoldDB" id="A0A915BY35"/>
<dbReference type="Proteomes" id="UP000887569">
    <property type="component" value="Unplaced"/>
</dbReference>
<feature type="compositionally biased region" description="Low complexity" evidence="1">
    <location>
        <begin position="427"/>
        <end position="437"/>
    </location>
</feature>
<feature type="region of interest" description="Disordered" evidence="1">
    <location>
        <begin position="146"/>
        <end position="299"/>
    </location>
</feature>
<dbReference type="WBParaSite" id="PgR069_g031_t04">
    <property type="protein sequence ID" value="PgR069_g031_t04"/>
    <property type="gene ID" value="PgR069_g031"/>
</dbReference>
<feature type="compositionally biased region" description="Low complexity" evidence="1">
    <location>
        <begin position="682"/>
        <end position="695"/>
    </location>
</feature>
<organism evidence="2 5">
    <name type="scientific">Parascaris univalens</name>
    <name type="common">Nematode worm</name>
    <dbReference type="NCBI Taxonomy" id="6257"/>
    <lineage>
        <taxon>Eukaryota</taxon>
        <taxon>Metazoa</taxon>
        <taxon>Ecdysozoa</taxon>
        <taxon>Nematoda</taxon>
        <taxon>Chromadorea</taxon>
        <taxon>Rhabditida</taxon>
        <taxon>Spirurina</taxon>
        <taxon>Ascaridomorpha</taxon>
        <taxon>Ascaridoidea</taxon>
        <taxon>Ascarididae</taxon>
        <taxon>Parascaris</taxon>
    </lineage>
</organism>
<dbReference type="WBParaSite" id="PgR069_g031_t08">
    <property type="protein sequence ID" value="PgR069_g031_t08"/>
    <property type="gene ID" value="PgR069_g031"/>
</dbReference>
<feature type="compositionally biased region" description="Polar residues" evidence="1">
    <location>
        <begin position="282"/>
        <end position="299"/>
    </location>
</feature>
<dbReference type="WBParaSite" id="PgR069_g031_t01">
    <property type="protein sequence ID" value="PgR069_g031_t01"/>
    <property type="gene ID" value="PgR069_g031"/>
</dbReference>
<evidence type="ECO:0000313" key="5">
    <source>
        <dbReference type="WBParaSite" id="PgR069_g031_t07"/>
    </source>
</evidence>
<dbReference type="WBParaSite" id="PgR069_g031_t09">
    <property type="protein sequence ID" value="PgR069_g031_t09"/>
    <property type="gene ID" value="PgR069_g031"/>
</dbReference>
<name>A0A915BY35_PARUN</name>
<evidence type="ECO:0000313" key="4">
    <source>
        <dbReference type="WBParaSite" id="PgR069_g031_t02"/>
    </source>
</evidence>
<feature type="region of interest" description="Disordered" evidence="1">
    <location>
        <begin position="34"/>
        <end position="96"/>
    </location>
</feature>
<evidence type="ECO:0000313" key="2">
    <source>
        <dbReference type="Proteomes" id="UP000887569"/>
    </source>
</evidence>
<feature type="region of interest" description="Disordered" evidence="1">
    <location>
        <begin position="984"/>
        <end position="1007"/>
    </location>
</feature>
<dbReference type="WBParaSite" id="PgR069_g031_t06">
    <property type="protein sequence ID" value="PgR069_g031_t06"/>
    <property type="gene ID" value="PgR069_g031"/>
</dbReference>
<dbReference type="WBParaSite" id="PgR069_g031_t07">
    <property type="protein sequence ID" value="PgR069_g031_t07"/>
    <property type="gene ID" value="PgR069_g031"/>
</dbReference>
<feature type="compositionally biased region" description="Basic and acidic residues" evidence="1">
    <location>
        <begin position="178"/>
        <end position="218"/>
    </location>
</feature>
<dbReference type="WBParaSite" id="PgR069_g031_t02">
    <property type="protein sequence ID" value="PgR069_g031_t02"/>
    <property type="gene ID" value="PgR069_g031"/>
</dbReference>
<feature type="compositionally biased region" description="Basic and acidic residues" evidence="1">
    <location>
        <begin position="234"/>
        <end position="270"/>
    </location>
</feature>
<sequence length="1154" mass="120464">MKEKEQTAVCVDDKGCTEQTRTADKEIFDDSCFKTPLLLPPRKGGGRRRGSATRNGQLNAHETSRRTSSSPAQSPEKESFPNGSPPSSSRPNSKLASCSCSMSYLTSVLPKSDRIASMKETIIDEFSLLLFKNKEEFQAFQAEVDAAKAKEEAEQRKRQYEENVRLGLVKKKGRKSKAQIEREKKEERRRVRREKKEQRRREKREHREKEGVAVEPKERKSRKERRERKREKKERKENERKEREKLAAEKKEVVGEKKERKPRKPRDPNAPRKPRQPRQPKASTSITPEVTSNISGSTGATSAIVPWMNDATLSVCAASPLPSAAHSLKRPLDAVRDPLTSGDKRVKLDSPYDDFKNGLIGIAVKSDSSAIVGASPPSAPRVSAASGGAHLNDASTVTSTVGGNSSAPWSTQLLSRPRSDTSEQRPTTTSSSVVETTHPVDPGHNAPSTSLAPSVPSTSVSANANSVALPLQGTTSLFVNTSMGPPNIASTVNVGGGVPAGSGILSARDFTPSATDPRATPQSALLDPLRQAFLSNPSFAASLNAAAGFGNAFLASAPPNAAAAAFPFLAAQILQQQQAQQPISLPQSGSVGGASSVAGMTQSSAPNAAAVAAGVQFPPGAALGPQLAGAALLGRTLPATASLSQTALPIKAKQGRWCAMHVKIAYEISSRKERRATPQPISAASVSSSQSAATANTLRNTAPVAPPLCPPSTSNAHLASLTGGFSNTFSAMAAAGALQPPFGSLPFQQLTDPNKLVRQTTTPKPPQGRPASAIQRGGTTTAAPGGMHLQLGTTGMGAAASLGAASMSLGAANALQSTIPNVVGASLPLTAALPASGSLTNGTSDAAAQAAMFAALAQGAQQGTGLPSAALSSNPFLLSAAAAQQQHPLSAAAMAAGTPSQSQTVFPSQRLFDPTMTAAVLQQMQSMEAMRQSAAAAQMNAAAAVAAANASQHASTTGAANATTLDLMRMQMEQQMMERYAAAMNAATASSSGTPTAPNAGQPSSSHSLDIMRQQLFAAQLRQQQQQQQQAAAVAAATQQQSSAAAQQPSLEALIEMQRQQQQQQQLLNASRAALSGGYAVPVVATAGIPSSPSLPQGLSASGFFNASHLMSMSGAAAAAANLQQSLYGKNPYSNTLEQLARQKRDSDMMQQGR</sequence>
<dbReference type="PANTHER" id="PTHR24149">
    <property type="entry name" value="ANKYRIN REPEAT DOMAIN-CONTAINING PROTEIN 12"/>
    <property type="match status" value="1"/>
</dbReference>
<feature type="compositionally biased region" description="Low complexity" evidence="1">
    <location>
        <begin position="80"/>
        <end position="93"/>
    </location>
</feature>
<evidence type="ECO:0000256" key="1">
    <source>
        <dbReference type="SAM" id="MobiDB-lite"/>
    </source>
</evidence>
<keyword evidence="2" id="KW-1185">Reference proteome</keyword>